<dbReference type="EMBL" id="SJPW01000009">
    <property type="protein sequence ID" value="TWU44761.1"/>
    <property type="molecule type" value="Genomic_DNA"/>
</dbReference>
<protein>
    <submittedName>
        <fullName evidence="2">Uncharacterized protein</fullName>
    </submittedName>
</protein>
<gene>
    <name evidence="2" type="ORF">Poly51_58270</name>
</gene>
<proteinExistence type="predicted"/>
<keyword evidence="3" id="KW-1185">Reference proteome</keyword>
<dbReference type="Proteomes" id="UP000318288">
    <property type="component" value="Unassembled WGS sequence"/>
</dbReference>
<feature type="signal peptide" evidence="1">
    <location>
        <begin position="1"/>
        <end position="25"/>
    </location>
</feature>
<evidence type="ECO:0000313" key="2">
    <source>
        <dbReference type="EMBL" id="TWU44761.1"/>
    </source>
</evidence>
<organism evidence="2 3">
    <name type="scientific">Rubripirellula tenax</name>
    <dbReference type="NCBI Taxonomy" id="2528015"/>
    <lineage>
        <taxon>Bacteria</taxon>
        <taxon>Pseudomonadati</taxon>
        <taxon>Planctomycetota</taxon>
        <taxon>Planctomycetia</taxon>
        <taxon>Pirellulales</taxon>
        <taxon>Pirellulaceae</taxon>
        <taxon>Rubripirellula</taxon>
    </lineage>
</organism>
<feature type="chain" id="PRO_5022860156" evidence="1">
    <location>
        <begin position="26"/>
        <end position="171"/>
    </location>
</feature>
<reference evidence="2 3" key="1">
    <citation type="submission" date="2019-02" db="EMBL/GenBank/DDBJ databases">
        <title>Deep-cultivation of Planctomycetes and their phenomic and genomic characterization uncovers novel biology.</title>
        <authorList>
            <person name="Wiegand S."/>
            <person name="Jogler M."/>
            <person name="Boedeker C."/>
            <person name="Pinto D."/>
            <person name="Vollmers J."/>
            <person name="Rivas-Marin E."/>
            <person name="Kohn T."/>
            <person name="Peeters S.H."/>
            <person name="Heuer A."/>
            <person name="Rast P."/>
            <person name="Oberbeckmann S."/>
            <person name="Bunk B."/>
            <person name="Jeske O."/>
            <person name="Meyerdierks A."/>
            <person name="Storesund J.E."/>
            <person name="Kallscheuer N."/>
            <person name="Luecker S."/>
            <person name="Lage O.M."/>
            <person name="Pohl T."/>
            <person name="Merkel B.J."/>
            <person name="Hornburger P."/>
            <person name="Mueller R.-W."/>
            <person name="Bruemmer F."/>
            <person name="Labrenz M."/>
            <person name="Spormann A.M."/>
            <person name="Op Den Camp H."/>
            <person name="Overmann J."/>
            <person name="Amann R."/>
            <person name="Jetten M.S.M."/>
            <person name="Mascher T."/>
            <person name="Medema M.H."/>
            <person name="Devos D.P."/>
            <person name="Kaster A.-K."/>
            <person name="Ovreas L."/>
            <person name="Rohde M."/>
            <person name="Galperin M.Y."/>
            <person name="Jogler C."/>
        </authorList>
    </citation>
    <scope>NUCLEOTIDE SEQUENCE [LARGE SCALE GENOMIC DNA]</scope>
    <source>
        <strain evidence="2 3">Poly51</strain>
    </source>
</reference>
<dbReference type="AlphaFoldDB" id="A0A5C6EAG7"/>
<evidence type="ECO:0000313" key="3">
    <source>
        <dbReference type="Proteomes" id="UP000318288"/>
    </source>
</evidence>
<comment type="caution">
    <text evidence="2">The sequence shown here is derived from an EMBL/GenBank/DDBJ whole genome shotgun (WGS) entry which is preliminary data.</text>
</comment>
<sequence length="171" mass="19760" precursor="true">MKYPRFAVVVIAVGMLASPTVECPAADPDFVQNVELPPRPDNHNYQLHVAAIEYYYIVRTCCLDGEVIAEYLYESQRAAEESAFNSNRRQVDRHARVIEVQLPLHWALWDTYDLREQARDVADDFRRWGFETDIVEVAEPTSRNSMGFTANDDMWLKIPESRIGFSSTTKR</sequence>
<evidence type="ECO:0000256" key="1">
    <source>
        <dbReference type="SAM" id="SignalP"/>
    </source>
</evidence>
<dbReference type="RefSeq" id="WP_146462252.1">
    <property type="nucleotide sequence ID" value="NZ_SJPW01000009.1"/>
</dbReference>
<keyword evidence="1" id="KW-0732">Signal</keyword>
<accession>A0A5C6EAG7</accession>
<name>A0A5C6EAG7_9BACT</name>